<dbReference type="EMBL" id="SRZB01000016">
    <property type="protein sequence ID" value="TGX98535.1"/>
    <property type="molecule type" value="Genomic_DNA"/>
</dbReference>
<gene>
    <name evidence="1" type="ORF">E5357_08450</name>
</gene>
<name>A0AC61QZ45_9FIRM</name>
<proteinExistence type="predicted"/>
<protein>
    <submittedName>
        <fullName evidence="1">DUF1284 domain-containing protein</fullName>
    </submittedName>
</protein>
<keyword evidence="2" id="KW-1185">Reference proteome</keyword>
<accession>A0AC61QZ45</accession>
<comment type="caution">
    <text evidence="1">The sequence shown here is derived from an EMBL/GenBank/DDBJ whole genome shotgun (WGS) entry which is preliminary data.</text>
</comment>
<evidence type="ECO:0000313" key="2">
    <source>
        <dbReference type="Proteomes" id="UP000307720"/>
    </source>
</evidence>
<organism evidence="1 2">
    <name type="scientific">Hominisplanchenecus murintestinalis</name>
    <dbReference type="NCBI Taxonomy" id="2941517"/>
    <lineage>
        <taxon>Bacteria</taxon>
        <taxon>Bacillati</taxon>
        <taxon>Bacillota</taxon>
        <taxon>Clostridia</taxon>
        <taxon>Lachnospirales</taxon>
        <taxon>Lachnospiraceae</taxon>
        <taxon>Hominisplanchenecus</taxon>
    </lineage>
</organism>
<sequence>MQRKLRVHHLLCIPLFQGYGYSDSFSRNMEAQIEYLKAHADEKISLVCAPDMICERCPNLKDGKFCRESGDRVREKDRRLYESLGLEGECFTFRLLLQRAENAVTETVFLESCQDCEWRERGLCSWEKYRRGLKNMYI</sequence>
<reference evidence="1" key="1">
    <citation type="submission" date="2019-04" db="EMBL/GenBank/DDBJ databases">
        <title>Microbes associate with the intestines of laboratory mice.</title>
        <authorList>
            <person name="Navarre W."/>
            <person name="Wong E."/>
            <person name="Huang K."/>
            <person name="Tropini C."/>
            <person name="Ng K."/>
            <person name="Yu B."/>
        </authorList>
    </citation>
    <scope>NUCLEOTIDE SEQUENCE</scope>
    <source>
        <strain evidence="1">NM72_1-8</strain>
    </source>
</reference>
<dbReference type="Proteomes" id="UP000307720">
    <property type="component" value="Unassembled WGS sequence"/>
</dbReference>
<evidence type="ECO:0000313" key="1">
    <source>
        <dbReference type="EMBL" id="TGX98535.1"/>
    </source>
</evidence>